<protein>
    <recommendedName>
        <fullName evidence="2">Response regulatory domain-containing protein</fullName>
    </recommendedName>
</protein>
<name>A0A0F5LDI6_9HYPH</name>
<comment type="caution">
    <text evidence="1">Lacks conserved residue(s) required for the propagation of feature annotation.</text>
</comment>
<comment type="caution">
    <text evidence="3">The sequence shown here is derived from an EMBL/GenBank/DDBJ whole genome shotgun (WGS) entry which is preliminary data.</text>
</comment>
<dbReference type="EMBL" id="LAJG01000014">
    <property type="protein sequence ID" value="KKB80249.1"/>
    <property type="molecule type" value="Genomic_DNA"/>
</dbReference>
<dbReference type="AlphaFoldDB" id="A0A0F5LDI6"/>
<dbReference type="GO" id="GO:0000160">
    <property type="term" value="P:phosphorelay signal transduction system"/>
    <property type="evidence" value="ECO:0007669"/>
    <property type="project" value="InterPro"/>
</dbReference>
<feature type="domain" description="Response regulatory" evidence="2">
    <location>
        <begin position="6"/>
        <end position="118"/>
    </location>
</feature>
<accession>A0A0F5LDI6</accession>
<dbReference type="PATRIC" id="fig|361041.3.peg.840"/>
<sequence>MLAGRPALIVEAHYLIALDIENLLAEFSPGQVTIAKNAAQARSIEPEWRGCALAIIEVENDLPEQIALIGELIRLGIAVIAVTADTDLPRSLNWLAGTPVLVKPMQTPDFIRAVETALRR</sequence>
<gene>
    <name evidence="3" type="ORF">VW35_07515</name>
</gene>
<keyword evidence="4" id="KW-1185">Reference proteome</keyword>
<dbReference type="PROSITE" id="PS50110">
    <property type="entry name" value="RESPONSE_REGULATORY"/>
    <property type="match status" value="1"/>
</dbReference>
<evidence type="ECO:0000256" key="1">
    <source>
        <dbReference type="PROSITE-ProRule" id="PRU00169"/>
    </source>
</evidence>
<dbReference type="SUPFAM" id="SSF52172">
    <property type="entry name" value="CheY-like"/>
    <property type="match status" value="1"/>
</dbReference>
<evidence type="ECO:0000313" key="3">
    <source>
        <dbReference type="EMBL" id="KKB80249.1"/>
    </source>
</evidence>
<dbReference type="InterPro" id="IPR001789">
    <property type="entry name" value="Sig_transdc_resp-reg_receiver"/>
</dbReference>
<evidence type="ECO:0000259" key="2">
    <source>
        <dbReference type="PROSITE" id="PS50110"/>
    </source>
</evidence>
<dbReference type="InterPro" id="IPR011006">
    <property type="entry name" value="CheY-like_superfamily"/>
</dbReference>
<dbReference type="Proteomes" id="UP000033514">
    <property type="component" value="Unassembled WGS sequence"/>
</dbReference>
<evidence type="ECO:0000313" key="4">
    <source>
        <dbReference type="Proteomes" id="UP000033514"/>
    </source>
</evidence>
<dbReference type="OrthoDB" id="582170at2"/>
<reference evidence="3 4" key="1">
    <citation type="submission" date="2015-03" db="EMBL/GenBank/DDBJ databases">
        <authorList>
            <person name="Hassan Y.I."/>
            <person name="Lepp D."/>
            <person name="Zhou T."/>
        </authorList>
    </citation>
    <scope>NUCLEOTIDE SEQUENCE [LARGE SCALE GENOMIC DNA]</scope>
    <source>
        <strain evidence="3 4">GH2-10</strain>
    </source>
</reference>
<organism evidence="3 4">
    <name type="scientific">Devosia soli</name>
    <dbReference type="NCBI Taxonomy" id="361041"/>
    <lineage>
        <taxon>Bacteria</taxon>
        <taxon>Pseudomonadati</taxon>
        <taxon>Pseudomonadota</taxon>
        <taxon>Alphaproteobacteria</taxon>
        <taxon>Hyphomicrobiales</taxon>
        <taxon>Devosiaceae</taxon>
        <taxon>Devosia</taxon>
    </lineage>
</organism>
<dbReference type="RefSeq" id="WP_046142311.1">
    <property type="nucleotide sequence ID" value="NZ_LAJG01000014.1"/>
</dbReference>
<proteinExistence type="predicted"/>
<dbReference type="Gene3D" id="3.40.50.2300">
    <property type="match status" value="1"/>
</dbReference>